<dbReference type="InterPro" id="IPR004504">
    <property type="entry name" value="DNA_repair_RadA"/>
</dbReference>
<dbReference type="PANTHER" id="PTHR32472:SF10">
    <property type="entry name" value="DNA REPAIR PROTEIN RADA-LIKE PROTEIN"/>
    <property type="match status" value="1"/>
</dbReference>
<evidence type="ECO:0000256" key="7">
    <source>
        <dbReference type="ARBA" id="ARBA00022840"/>
    </source>
</evidence>
<dbReference type="GO" id="GO:0005829">
    <property type="term" value="C:cytosol"/>
    <property type="evidence" value="ECO:0007669"/>
    <property type="project" value="TreeGrafter"/>
</dbReference>
<comment type="function">
    <text evidence="13">DNA-dependent ATPase involved in processing of recombination intermediates, plays a role in repairing DNA breaks. Stimulates the branch migration of RecA-mediated strand transfer reactions, allowing the 3' invading strand to extend heteroduplex DNA faster. Binds ssDNA in the presence of ADP but not other nucleotides, has ATPase activity that is stimulated by ssDNA and various branched DNA structures, but inhibited by SSB. Does not have RecA's homology-searching function.</text>
</comment>
<keyword evidence="8 11" id="KW-0346">Stress response</keyword>
<evidence type="ECO:0000259" key="14">
    <source>
        <dbReference type="PROSITE" id="PS50162"/>
    </source>
</evidence>
<dbReference type="InterPro" id="IPR027417">
    <property type="entry name" value="P-loop_NTPase"/>
</dbReference>
<dbReference type="PRINTS" id="PR01874">
    <property type="entry name" value="DNAREPAIRADA"/>
</dbReference>
<comment type="caution">
    <text evidence="15">The sequence shown here is derived from an EMBL/GenBank/DDBJ whole genome shotgun (WGS) entry which is preliminary data.</text>
</comment>
<evidence type="ECO:0000256" key="1">
    <source>
        <dbReference type="ARBA" id="ARBA00022723"/>
    </source>
</evidence>
<accession>A0A926D586</accession>
<dbReference type="Pfam" id="PF18073">
    <property type="entry name" value="Zn_ribbon_LapB"/>
    <property type="match status" value="1"/>
</dbReference>
<organism evidence="15 16">
    <name type="scientific">Gehongia tenuis</name>
    <dbReference type="NCBI Taxonomy" id="2763655"/>
    <lineage>
        <taxon>Bacteria</taxon>
        <taxon>Bacillati</taxon>
        <taxon>Bacillota</taxon>
        <taxon>Clostridia</taxon>
        <taxon>Christensenellales</taxon>
        <taxon>Christensenellaceae</taxon>
        <taxon>Gehongia</taxon>
    </lineage>
</organism>
<feature type="region of interest" description="Lon-protease-like" evidence="11">
    <location>
        <begin position="354"/>
        <end position="456"/>
    </location>
</feature>
<keyword evidence="2 11" id="KW-0547">Nucleotide-binding</keyword>
<dbReference type="Gene3D" id="3.40.50.300">
    <property type="entry name" value="P-loop containing nucleotide triphosphate hydrolases"/>
    <property type="match status" value="1"/>
</dbReference>
<dbReference type="NCBIfam" id="TIGR00416">
    <property type="entry name" value="sms"/>
    <property type="match status" value="1"/>
</dbReference>
<dbReference type="InterPro" id="IPR020568">
    <property type="entry name" value="Ribosomal_Su5_D2-typ_SF"/>
</dbReference>
<dbReference type="GO" id="GO:0016787">
    <property type="term" value="F:hydrolase activity"/>
    <property type="evidence" value="ECO:0007669"/>
    <property type="project" value="UniProtKB-KW"/>
</dbReference>
<dbReference type="SUPFAM" id="SSF54211">
    <property type="entry name" value="Ribosomal protein S5 domain 2-like"/>
    <property type="match status" value="1"/>
</dbReference>
<keyword evidence="5" id="KW-0378">Hydrolase</keyword>
<feature type="domain" description="RecA family profile 1" evidence="14">
    <location>
        <begin position="69"/>
        <end position="218"/>
    </location>
</feature>
<sequence length="456" mass="49266">MAKAKTVFVCNACGYETPRWMGKCPDCGAWNTLEEEVRAPEAPSGAGKRSPLPVNFTAPQRLSQVETGEQIRTSTGIGELDRVLGGGAVAGSLVLVGGDPGIGKSTLLLQVSHNLANQGKTVLYITGEESPRQVKLRAERLGADAEKIYVLPETDITVLEAAIASMKPDYVVADSIQTLYDPNLTSAPGSVSQVKAVTSFFLRIAKGEGITVFLVGHVTKEGAIAGPRVLEHMVDTVLYFEGERHQLYRILRSVKNRFGSTNEIGVFEMVDTGMVEVKNPSAMMLSRHTRGASGSAVFCALEGTRPMLVEVQALVAKTAFPAPRRTVNGVDYNRAMLLMAVLEKKLLYPLNSQDVYINVAGGMRLTEPAADLAILAAIASSLKDQPLPDDTVFLGEVGLTGEIRGVPNGDKRVMECRKMGYNRIYLPHHHASQKVEGVELFSVRHVAQAFATIFKK</sequence>
<comment type="domain">
    <text evidence="11">The middle region has homology to RecA with ATPase motifs including the RadA KNRFG motif, while the C-terminus is homologous to Lon protease.</text>
</comment>
<keyword evidence="1 11" id="KW-0479">Metal-binding</keyword>
<keyword evidence="4 13" id="KW-0863">Zinc-finger</keyword>
<comment type="function">
    <text evidence="11">Plays a role in repairing double-strand DNA breaks, probably involving stabilizing or processing branched DNA or blocked replication forks.</text>
</comment>
<name>A0A926D586_9FIRM</name>
<gene>
    <name evidence="11 15" type="primary">radA</name>
    <name evidence="15" type="ORF">H8696_08930</name>
</gene>
<dbReference type="AlphaFoldDB" id="A0A926D586"/>
<evidence type="ECO:0000256" key="12">
    <source>
        <dbReference type="NCBIfam" id="TIGR00416"/>
    </source>
</evidence>
<dbReference type="Gene3D" id="3.30.230.10">
    <property type="match status" value="1"/>
</dbReference>
<evidence type="ECO:0000256" key="3">
    <source>
        <dbReference type="ARBA" id="ARBA00022763"/>
    </source>
</evidence>
<evidence type="ECO:0000256" key="8">
    <source>
        <dbReference type="ARBA" id="ARBA00023016"/>
    </source>
</evidence>
<dbReference type="GO" id="GO:0003684">
    <property type="term" value="F:damaged DNA binding"/>
    <property type="evidence" value="ECO:0007669"/>
    <property type="project" value="InterPro"/>
</dbReference>
<proteinExistence type="inferred from homology"/>
<evidence type="ECO:0000313" key="15">
    <source>
        <dbReference type="EMBL" id="MBC8531968.1"/>
    </source>
</evidence>
<dbReference type="InterPro" id="IPR041166">
    <property type="entry name" value="Rubredoxin_2"/>
</dbReference>
<dbReference type="InterPro" id="IPR020588">
    <property type="entry name" value="RecA_ATP-bd"/>
</dbReference>
<evidence type="ECO:0000256" key="10">
    <source>
        <dbReference type="ARBA" id="ARBA00023204"/>
    </source>
</evidence>
<keyword evidence="16" id="KW-1185">Reference proteome</keyword>
<evidence type="ECO:0000256" key="13">
    <source>
        <dbReference type="RuleBase" id="RU003555"/>
    </source>
</evidence>
<evidence type="ECO:0000256" key="6">
    <source>
        <dbReference type="ARBA" id="ARBA00022833"/>
    </source>
</evidence>
<dbReference type="PROSITE" id="PS50162">
    <property type="entry name" value="RECA_2"/>
    <property type="match status" value="1"/>
</dbReference>
<keyword evidence="9 11" id="KW-0238">DNA-binding</keyword>
<dbReference type="SUPFAM" id="SSF52540">
    <property type="entry name" value="P-loop containing nucleoside triphosphate hydrolases"/>
    <property type="match status" value="1"/>
</dbReference>
<dbReference type="Pfam" id="PF13481">
    <property type="entry name" value="AAA_25"/>
    <property type="match status" value="1"/>
</dbReference>
<feature type="binding site" evidence="11">
    <location>
        <begin position="98"/>
        <end position="105"/>
    </location>
    <ligand>
        <name>ATP</name>
        <dbReference type="ChEBI" id="CHEBI:30616"/>
    </ligand>
</feature>
<keyword evidence="6 13" id="KW-0862">Zinc</keyword>
<comment type="similarity">
    <text evidence="11 13">Belongs to the RecA family. RadA subfamily.</text>
</comment>
<dbReference type="EMBL" id="JACRSR010000003">
    <property type="protein sequence ID" value="MBC8531968.1"/>
    <property type="molecule type" value="Genomic_DNA"/>
</dbReference>
<feature type="short sequence motif" description="RadA KNRFG motif" evidence="11">
    <location>
        <begin position="255"/>
        <end position="259"/>
    </location>
</feature>
<protein>
    <recommendedName>
        <fullName evidence="11 12">DNA repair protein RadA</fullName>
    </recommendedName>
</protein>
<dbReference type="InterPro" id="IPR003593">
    <property type="entry name" value="AAA+_ATPase"/>
</dbReference>
<dbReference type="RefSeq" id="WP_249316833.1">
    <property type="nucleotide sequence ID" value="NZ_JACRSR010000003.1"/>
</dbReference>
<keyword evidence="7 11" id="KW-0067">ATP-binding</keyword>
<dbReference type="FunFam" id="3.40.50.300:FF:000050">
    <property type="entry name" value="DNA repair protein RadA"/>
    <property type="match status" value="1"/>
</dbReference>
<dbReference type="SMART" id="SM00382">
    <property type="entry name" value="AAA"/>
    <property type="match status" value="1"/>
</dbReference>
<reference evidence="15" key="1">
    <citation type="submission" date="2020-08" db="EMBL/GenBank/DDBJ databases">
        <title>Genome public.</title>
        <authorList>
            <person name="Liu C."/>
            <person name="Sun Q."/>
        </authorList>
    </citation>
    <scope>NUCLEOTIDE SEQUENCE</scope>
    <source>
        <strain evidence="15">NSJ-53</strain>
    </source>
</reference>
<evidence type="ECO:0000256" key="5">
    <source>
        <dbReference type="ARBA" id="ARBA00022801"/>
    </source>
</evidence>
<dbReference type="GO" id="GO:0008270">
    <property type="term" value="F:zinc ion binding"/>
    <property type="evidence" value="ECO:0007669"/>
    <property type="project" value="UniProtKB-KW"/>
</dbReference>
<dbReference type="GO" id="GO:0140664">
    <property type="term" value="F:ATP-dependent DNA damage sensor activity"/>
    <property type="evidence" value="ECO:0007669"/>
    <property type="project" value="InterPro"/>
</dbReference>
<evidence type="ECO:0000256" key="9">
    <source>
        <dbReference type="ARBA" id="ARBA00023125"/>
    </source>
</evidence>
<evidence type="ECO:0000313" key="16">
    <source>
        <dbReference type="Proteomes" id="UP000623172"/>
    </source>
</evidence>
<dbReference type="HAMAP" id="MF_01498">
    <property type="entry name" value="RadA_bact"/>
    <property type="match status" value="1"/>
</dbReference>
<evidence type="ECO:0000256" key="4">
    <source>
        <dbReference type="ARBA" id="ARBA00022771"/>
    </source>
</evidence>
<dbReference type="Proteomes" id="UP000623172">
    <property type="component" value="Unassembled WGS sequence"/>
</dbReference>
<dbReference type="Pfam" id="PF13541">
    <property type="entry name" value="ChlI"/>
    <property type="match status" value="1"/>
</dbReference>
<dbReference type="GO" id="GO:0005524">
    <property type="term" value="F:ATP binding"/>
    <property type="evidence" value="ECO:0007669"/>
    <property type="project" value="UniProtKB-UniRule"/>
</dbReference>
<dbReference type="PANTHER" id="PTHR32472">
    <property type="entry name" value="DNA REPAIR PROTEIN RADA"/>
    <property type="match status" value="1"/>
</dbReference>
<dbReference type="CDD" id="cd01121">
    <property type="entry name" value="RadA_SMS_N"/>
    <property type="match status" value="1"/>
</dbReference>
<evidence type="ECO:0000256" key="11">
    <source>
        <dbReference type="HAMAP-Rule" id="MF_01498"/>
    </source>
</evidence>
<keyword evidence="3 11" id="KW-0227">DNA damage</keyword>
<evidence type="ECO:0000256" key="2">
    <source>
        <dbReference type="ARBA" id="ARBA00022741"/>
    </source>
</evidence>
<keyword evidence="10 11" id="KW-0234">DNA repair</keyword>
<dbReference type="InterPro" id="IPR014721">
    <property type="entry name" value="Ribsml_uS5_D2-typ_fold_subgr"/>
</dbReference>
<dbReference type="GO" id="GO:0000725">
    <property type="term" value="P:recombinational repair"/>
    <property type="evidence" value="ECO:0007669"/>
    <property type="project" value="UniProtKB-UniRule"/>
</dbReference>